<keyword evidence="2" id="KW-1133">Transmembrane helix</keyword>
<sequence>MRQDESIRSIVPAKLACSHKLENCTDSTLIWKCTVGWWSLTFSVLLVMFMTYYMFMRSNNTWSLAINSLEQTLQRQVVGQEIANKRLIKLLSDYLKSEERIFSRPLSLLLVGGSGTGKSLMSKILASFFPLDSVHKLIIPLHLKNTPEFSQLPSYVERIAADDKPHLFIADDASSSLLQKVQEIIDSWPLPKSSFPVIFLCISNNQNSKLDEIVINHFHTNGQRNNIPEKYLYSNLEREIFGVSSSKPQITTHVIPFLPLQRHHVEHCIKEELRSRGVIDNHSYIVSKLLEETDFFPPSMPVFAVTGCKRISRRVDLYLF</sequence>
<comment type="similarity">
    <text evidence="1">Belongs to the ClpA/ClpB family. Torsin subfamily.</text>
</comment>
<evidence type="ECO:0000313" key="6">
    <source>
        <dbReference type="RefSeq" id="XP_022258295.1"/>
    </source>
</evidence>
<evidence type="ECO:0000256" key="1">
    <source>
        <dbReference type="ARBA" id="ARBA00006235"/>
    </source>
</evidence>
<dbReference type="SUPFAM" id="SSF52540">
    <property type="entry name" value="P-loop containing nucleoside triphosphate hydrolases"/>
    <property type="match status" value="1"/>
</dbReference>
<dbReference type="Pfam" id="PF06309">
    <property type="entry name" value="Torsin"/>
    <property type="match status" value="1"/>
</dbReference>
<proteinExistence type="inferred from homology"/>
<evidence type="ECO:0000256" key="2">
    <source>
        <dbReference type="SAM" id="Phobius"/>
    </source>
</evidence>
<dbReference type="InterPro" id="IPR049337">
    <property type="entry name" value="TOR1A_C"/>
</dbReference>
<gene>
    <name evidence="5 6" type="primary">LOC106474234</name>
</gene>
<feature type="domain" description="Torsin-1A C-terminal" evidence="3">
    <location>
        <begin position="263"/>
        <end position="318"/>
    </location>
</feature>
<protein>
    <submittedName>
        <fullName evidence="5 6">Torsin-1A-like</fullName>
    </submittedName>
</protein>
<evidence type="ECO:0000313" key="5">
    <source>
        <dbReference type="RefSeq" id="XP_013790378.2"/>
    </source>
</evidence>
<dbReference type="PANTHER" id="PTHR10760:SF2">
    <property type="entry name" value="LD13476P-RELATED"/>
    <property type="match status" value="1"/>
</dbReference>
<dbReference type="Pfam" id="PF21376">
    <property type="entry name" value="TOR1A_C"/>
    <property type="match status" value="1"/>
</dbReference>
<dbReference type="Gene3D" id="3.40.50.300">
    <property type="entry name" value="P-loop containing nucleotide triphosphate hydrolases"/>
    <property type="match status" value="1"/>
</dbReference>
<dbReference type="InterPro" id="IPR027417">
    <property type="entry name" value="P-loop_NTPase"/>
</dbReference>
<name>A0ABM1TQY9_LIMPO</name>
<dbReference type="PANTHER" id="PTHR10760">
    <property type="entry name" value="TORSIN"/>
    <property type="match status" value="1"/>
</dbReference>
<dbReference type="RefSeq" id="XP_022258295.1">
    <property type="nucleotide sequence ID" value="XM_022402587.1"/>
</dbReference>
<dbReference type="Proteomes" id="UP000694941">
    <property type="component" value="Unplaced"/>
</dbReference>
<keyword evidence="4" id="KW-1185">Reference proteome</keyword>
<keyword evidence="2" id="KW-0812">Transmembrane</keyword>
<dbReference type="RefSeq" id="XP_013790378.2">
    <property type="nucleotide sequence ID" value="XM_013934924.2"/>
</dbReference>
<evidence type="ECO:0000313" key="4">
    <source>
        <dbReference type="Proteomes" id="UP000694941"/>
    </source>
</evidence>
<organism evidence="4 6">
    <name type="scientific">Limulus polyphemus</name>
    <name type="common">Atlantic horseshoe crab</name>
    <dbReference type="NCBI Taxonomy" id="6850"/>
    <lineage>
        <taxon>Eukaryota</taxon>
        <taxon>Metazoa</taxon>
        <taxon>Ecdysozoa</taxon>
        <taxon>Arthropoda</taxon>
        <taxon>Chelicerata</taxon>
        <taxon>Merostomata</taxon>
        <taxon>Xiphosura</taxon>
        <taxon>Limulidae</taxon>
        <taxon>Limulus</taxon>
    </lineage>
</organism>
<accession>A0ABM1TQY9</accession>
<dbReference type="InterPro" id="IPR010448">
    <property type="entry name" value="Torsin"/>
</dbReference>
<dbReference type="GeneID" id="106474234"/>
<feature type="transmembrane region" description="Helical" evidence="2">
    <location>
        <begin position="35"/>
        <end position="55"/>
    </location>
</feature>
<keyword evidence="2" id="KW-0472">Membrane</keyword>
<reference evidence="5 6" key="1">
    <citation type="submission" date="2025-05" db="UniProtKB">
        <authorList>
            <consortium name="RefSeq"/>
        </authorList>
    </citation>
    <scope>IDENTIFICATION</scope>
    <source>
        <tissue evidence="5 6">Muscle</tissue>
    </source>
</reference>
<evidence type="ECO:0000259" key="3">
    <source>
        <dbReference type="Pfam" id="PF21376"/>
    </source>
</evidence>